<dbReference type="EMBL" id="CAJOBP010077967">
    <property type="protein sequence ID" value="CAF4905001.1"/>
    <property type="molecule type" value="Genomic_DNA"/>
</dbReference>
<protein>
    <submittedName>
        <fullName evidence="2">Uncharacterized protein</fullName>
    </submittedName>
</protein>
<feature type="non-terminal residue" evidence="2">
    <location>
        <position position="60"/>
    </location>
</feature>
<organism evidence="2 4">
    <name type="scientific">Rotaria socialis</name>
    <dbReference type="NCBI Taxonomy" id="392032"/>
    <lineage>
        <taxon>Eukaryota</taxon>
        <taxon>Metazoa</taxon>
        <taxon>Spiralia</taxon>
        <taxon>Gnathifera</taxon>
        <taxon>Rotifera</taxon>
        <taxon>Eurotatoria</taxon>
        <taxon>Bdelloidea</taxon>
        <taxon>Philodinida</taxon>
        <taxon>Philodinidae</taxon>
        <taxon>Rotaria</taxon>
    </lineage>
</organism>
<accession>A0A821VCE0</accession>
<comment type="caution">
    <text evidence="2">The sequence shown here is derived from an EMBL/GenBank/DDBJ whole genome shotgun (WGS) entry which is preliminary data.</text>
</comment>
<dbReference type="EMBL" id="CAJOBP010091045">
    <property type="protein sequence ID" value="CAF4947614.1"/>
    <property type="molecule type" value="Genomic_DNA"/>
</dbReference>
<name>A0A821VCE0_9BILA</name>
<dbReference type="Proteomes" id="UP000663873">
    <property type="component" value="Unassembled WGS sequence"/>
</dbReference>
<dbReference type="AlphaFoldDB" id="A0A821VCE0"/>
<evidence type="ECO:0000313" key="3">
    <source>
        <dbReference type="EMBL" id="CAF4947614.1"/>
    </source>
</evidence>
<feature type="region of interest" description="Disordered" evidence="1">
    <location>
        <begin position="29"/>
        <end position="60"/>
    </location>
</feature>
<evidence type="ECO:0000313" key="4">
    <source>
        <dbReference type="Proteomes" id="UP000663873"/>
    </source>
</evidence>
<evidence type="ECO:0000313" key="2">
    <source>
        <dbReference type="EMBL" id="CAF4905001.1"/>
    </source>
</evidence>
<feature type="non-terminal residue" evidence="2">
    <location>
        <position position="1"/>
    </location>
</feature>
<proteinExistence type="predicted"/>
<sequence>YLESLLPKRPHIDIPQGEHVEEAHMIDFHTTKSAHDDRRGNRREAYDAGGDSDDEGGHAH</sequence>
<evidence type="ECO:0000256" key="1">
    <source>
        <dbReference type="SAM" id="MobiDB-lite"/>
    </source>
</evidence>
<keyword evidence="4" id="KW-1185">Reference proteome</keyword>
<reference evidence="2" key="1">
    <citation type="submission" date="2021-02" db="EMBL/GenBank/DDBJ databases">
        <authorList>
            <person name="Nowell W R."/>
        </authorList>
    </citation>
    <scope>NUCLEOTIDE SEQUENCE</scope>
</reference>
<feature type="compositionally biased region" description="Basic and acidic residues" evidence="1">
    <location>
        <begin position="29"/>
        <end position="46"/>
    </location>
</feature>
<gene>
    <name evidence="2" type="ORF">UJA718_LOCUS45701</name>
    <name evidence="3" type="ORF">UJA718_LOCUS47605</name>
</gene>